<evidence type="ECO:0000256" key="5">
    <source>
        <dbReference type="ARBA" id="ARBA00022691"/>
    </source>
</evidence>
<dbReference type="PROSITE" id="PS01296">
    <property type="entry name" value="RSMI"/>
    <property type="match status" value="1"/>
</dbReference>
<keyword evidence="2 6" id="KW-0698">rRNA processing</keyword>
<keyword evidence="1 6" id="KW-0963">Cytoplasm</keyword>
<dbReference type="Pfam" id="PF00590">
    <property type="entry name" value="TP_methylase"/>
    <property type="match status" value="1"/>
</dbReference>
<feature type="domain" description="Tetrapyrrole methylase" evidence="7">
    <location>
        <begin position="17"/>
        <end position="215"/>
    </location>
</feature>
<dbReference type="InterPro" id="IPR000878">
    <property type="entry name" value="4pyrrol_Mease"/>
</dbReference>
<accession>V4P8P9</accession>
<dbReference type="eggNOG" id="COG0313">
    <property type="taxonomic scope" value="Bacteria"/>
</dbReference>
<evidence type="ECO:0000256" key="6">
    <source>
        <dbReference type="HAMAP-Rule" id="MF_01877"/>
    </source>
</evidence>
<gene>
    <name evidence="6" type="primary">rsmI</name>
    <name evidence="9" type="ORF">ABENE_13030</name>
</gene>
<dbReference type="PANTHER" id="PTHR46111:SF1">
    <property type="entry name" value="RIBOSOMAL RNA SMALL SUBUNIT METHYLTRANSFERASE I"/>
    <property type="match status" value="1"/>
</dbReference>
<comment type="caution">
    <text evidence="9">The sequence shown here is derived from an EMBL/GenBank/DDBJ whole genome shotgun (WGS) entry which is preliminary data.</text>
</comment>
<dbReference type="RefSeq" id="WP_018082927.1">
    <property type="nucleotide sequence ID" value="NZ_AQWM01000020.1"/>
</dbReference>
<evidence type="ECO:0000256" key="2">
    <source>
        <dbReference type="ARBA" id="ARBA00022552"/>
    </source>
</evidence>
<dbReference type="NCBIfam" id="TIGR00096">
    <property type="entry name" value="16S rRNA (cytidine(1402)-2'-O)-methyltransferase"/>
    <property type="match status" value="1"/>
</dbReference>
<name>V4P8P9_9CAUL</name>
<proteinExistence type="inferred from homology"/>
<dbReference type="AlphaFoldDB" id="V4P8P9"/>
<dbReference type="EC" id="2.1.1.198" evidence="6"/>
<dbReference type="GO" id="GO:0070677">
    <property type="term" value="F:rRNA (cytosine-2'-O-)-methyltransferase activity"/>
    <property type="evidence" value="ECO:0007669"/>
    <property type="project" value="UniProtKB-UniRule"/>
</dbReference>
<dbReference type="FunFam" id="3.30.950.10:FF:000002">
    <property type="entry name" value="Ribosomal RNA small subunit methyltransferase I"/>
    <property type="match status" value="1"/>
</dbReference>
<dbReference type="Proteomes" id="UP000017837">
    <property type="component" value="Unassembled WGS sequence"/>
</dbReference>
<evidence type="ECO:0000259" key="8">
    <source>
        <dbReference type="Pfam" id="PF23016"/>
    </source>
</evidence>
<dbReference type="InterPro" id="IPR018063">
    <property type="entry name" value="SAM_MeTrfase_RsmI_CS"/>
</dbReference>
<evidence type="ECO:0000313" key="10">
    <source>
        <dbReference type="Proteomes" id="UP000017837"/>
    </source>
</evidence>
<comment type="similarity">
    <text evidence="6">Belongs to the methyltransferase superfamily. RsmI family.</text>
</comment>
<evidence type="ECO:0000256" key="1">
    <source>
        <dbReference type="ARBA" id="ARBA00022490"/>
    </source>
</evidence>
<dbReference type="FunFam" id="3.40.1010.10:FF:000007">
    <property type="entry name" value="Ribosomal RNA small subunit methyltransferase I"/>
    <property type="match status" value="1"/>
</dbReference>
<dbReference type="PIRSF" id="PIRSF005917">
    <property type="entry name" value="MTase_YraL"/>
    <property type="match status" value="1"/>
</dbReference>
<keyword evidence="3 6" id="KW-0489">Methyltransferase</keyword>
<evidence type="ECO:0000256" key="4">
    <source>
        <dbReference type="ARBA" id="ARBA00022679"/>
    </source>
</evidence>
<keyword evidence="5 6" id="KW-0949">S-adenosyl-L-methionine</keyword>
<feature type="domain" description="RsmI HTH" evidence="8">
    <location>
        <begin position="241"/>
        <end position="284"/>
    </location>
</feature>
<dbReference type="PATRIC" id="fig|1121022.4.peg.2645"/>
<dbReference type="EMBL" id="AWGB01000025">
    <property type="protein sequence ID" value="ESQ90297.1"/>
    <property type="molecule type" value="Genomic_DNA"/>
</dbReference>
<dbReference type="InterPro" id="IPR014776">
    <property type="entry name" value="4pyrrole_Mease_sub2"/>
</dbReference>
<sequence length="289" mass="31015">MPESLFAPPPRAVSPGLYIVATPIGNLRDITLRALDVLRAADVVLAEDTRVAGKLLAAYDLKKKLLRYDDHAGDKILPEILQRLADGQIIAQVSDAGTPLINDPGFRLVSEAQKAGAKVHPIPGASAVLAALCLSGLPTDRFLFAGFLPNKSAARKTFLSAFTTNPATLVMFETGPRLHESLTDILSVLGDREACVCRELTKLYETAHRGTLSELVADPALAEPKGEIVLVIAPPTEAVPSADNLEEALKLALEQYAPADAARQLSAMFGLPRKMIYQMALEMKSKDRG</sequence>
<dbReference type="InterPro" id="IPR014777">
    <property type="entry name" value="4pyrrole_Mease_sub1"/>
</dbReference>
<comment type="catalytic activity">
    <reaction evidence="6">
        <text>cytidine(1402) in 16S rRNA + S-adenosyl-L-methionine = 2'-O-methylcytidine(1402) in 16S rRNA + S-adenosyl-L-homocysteine + H(+)</text>
        <dbReference type="Rhea" id="RHEA:42924"/>
        <dbReference type="Rhea" id="RHEA-COMP:10285"/>
        <dbReference type="Rhea" id="RHEA-COMP:10286"/>
        <dbReference type="ChEBI" id="CHEBI:15378"/>
        <dbReference type="ChEBI" id="CHEBI:57856"/>
        <dbReference type="ChEBI" id="CHEBI:59789"/>
        <dbReference type="ChEBI" id="CHEBI:74495"/>
        <dbReference type="ChEBI" id="CHEBI:82748"/>
        <dbReference type="EC" id="2.1.1.198"/>
    </reaction>
</comment>
<dbReference type="OrthoDB" id="9809084at2"/>
<keyword evidence="10" id="KW-1185">Reference proteome</keyword>
<dbReference type="SUPFAM" id="SSF53790">
    <property type="entry name" value="Tetrapyrrole methylase"/>
    <property type="match status" value="1"/>
</dbReference>
<dbReference type="Gene3D" id="3.30.950.10">
    <property type="entry name" value="Methyltransferase, Cobalt-precorrin-4 Transmethylase, Domain 2"/>
    <property type="match status" value="1"/>
</dbReference>
<comment type="subcellular location">
    <subcellularLocation>
        <location evidence="6">Cytoplasm</location>
    </subcellularLocation>
</comment>
<dbReference type="STRING" id="1121022.GCA_000376105_03256"/>
<comment type="function">
    <text evidence="6">Catalyzes the 2'-O-methylation of the ribose of cytidine 1402 (C1402) in 16S rRNA.</text>
</comment>
<dbReference type="Pfam" id="PF23016">
    <property type="entry name" value="RsmI_C"/>
    <property type="match status" value="1"/>
</dbReference>
<evidence type="ECO:0000256" key="3">
    <source>
        <dbReference type="ARBA" id="ARBA00022603"/>
    </source>
</evidence>
<protein>
    <recommendedName>
        <fullName evidence="6">Ribosomal RNA small subunit methyltransferase I</fullName>
        <ecNumber evidence="6">2.1.1.198</ecNumber>
    </recommendedName>
    <alternativeName>
        <fullName evidence="6">16S rRNA 2'-O-ribose C1402 methyltransferase</fullName>
    </alternativeName>
    <alternativeName>
        <fullName evidence="6">rRNA (cytidine-2'-O-)-methyltransferase RsmI</fullName>
    </alternativeName>
</protein>
<keyword evidence="4 6" id="KW-0808">Transferase</keyword>
<organism evidence="9 10">
    <name type="scientific">Asticcacaulis benevestitus DSM 16100 = ATCC BAA-896</name>
    <dbReference type="NCBI Taxonomy" id="1121022"/>
    <lineage>
        <taxon>Bacteria</taxon>
        <taxon>Pseudomonadati</taxon>
        <taxon>Pseudomonadota</taxon>
        <taxon>Alphaproteobacteria</taxon>
        <taxon>Caulobacterales</taxon>
        <taxon>Caulobacteraceae</taxon>
        <taxon>Asticcacaulis</taxon>
    </lineage>
</organism>
<dbReference type="GO" id="GO:0005737">
    <property type="term" value="C:cytoplasm"/>
    <property type="evidence" value="ECO:0007669"/>
    <property type="project" value="UniProtKB-SubCell"/>
</dbReference>
<evidence type="ECO:0000313" key="9">
    <source>
        <dbReference type="EMBL" id="ESQ90297.1"/>
    </source>
</evidence>
<dbReference type="CDD" id="cd11648">
    <property type="entry name" value="RsmI"/>
    <property type="match status" value="1"/>
</dbReference>
<dbReference type="Gene3D" id="3.40.1010.10">
    <property type="entry name" value="Cobalt-precorrin-4 Transmethylase, Domain 1"/>
    <property type="match status" value="1"/>
</dbReference>
<dbReference type="PANTHER" id="PTHR46111">
    <property type="entry name" value="RIBOSOMAL RNA SMALL SUBUNIT METHYLTRANSFERASE I"/>
    <property type="match status" value="1"/>
</dbReference>
<dbReference type="InterPro" id="IPR035996">
    <property type="entry name" value="4pyrrol_Methylase_sf"/>
</dbReference>
<dbReference type="InterPro" id="IPR008189">
    <property type="entry name" value="rRNA_ssu_MeTfrase_I"/>
</dbReference>
<dbReference type="HAMAP" id="MF_01877">
    <property type="entry name" value="16SrRNA_methyltr_I"/>
    <property type="match status" value="1"/>
</dbReference>
<evidence type="ECO:0000259" key="7">
    <source>
        <dbReference type="Pfam" id="PF00590"/>
    </source>
</evidence>
<reference evidence="9 10" key="1">
    <citation type="journal article" date="2014" name="Nature">
        <title>Sequential evolution of bacterial morphology by co-option of a developmental regulator.</title>
        <authorList>
            <person name="Jiang C."/>
            <person name="Brown P.J."/>
            <person name="Ducret A."/>
            <person name="Brun Y.V."/>
        </authorList>
    </citation>
    <scope>NUCLEOTIDE SEQUENCE [LARGE SCALE GENOMIC DNA]</scope>
    <source>
        <strain evidence="9 10">DSM 16100</strain>
    </source>
</reference>
<dbReference type="InterPro" id="IPR053910">
    <property type="entry name" value="RsmI_HTH"/>
</dbReference>